<name>A0A1U9MJ63_9HYPH</name>
<keyword evidence="2" id="KW-1185">Reference proteome</keyword>
<protein>
    <submittedName>
        <fullName evidence="1">Uncharacterized protein</fullName>
    </submittedName>
</protein>
<evidence type="ECO:0000313" key="1">
    <source>
        <dbReference type="EMBL" id="AQT47955.1"/>
    </source>
</evidence>
<dbReference type="RefSeq" id="WP_077993376.1">
    <property type="nucleotide sequence ID" value="NZ_CAXUOT020000003.1"/>
</dbReference>
<dbReference type="EMBL" id="CP015625">
    <property type="protein sequence ID" value="AQT47955.1"/>
    <property type="molecule type" value="Genomic_DNA"/>
</dbReference>
<reference evidence="1 2" key="1">
    <citation type="submission" date="2016-11" db="EMBL/GenBank/DDBJ databases">
        <title>Comparative genomics of Bartonella apis.</title>
        <authorList>
            <person name="Engel P."/>
        </authorList>
    </citation>
    <scope>NUCLEOTIDE SEQUENCE [LARGE SCALE GENOMIC DNA]</scope>
    <source>
        <strain evidence="1 2">BBC0122</strain>
    </source>
</reference>
<accession>A0A1U9MJ63</accession>
<evidence type="ECO:0000313" key="2">
    <source>
        <dbReference type="Proteomes" id="UP000189632"/>
    </source>
</evidence>
<proteinExistence type="predicted"/>
<dbReference type="KEGG" id="bapi:BBC0122_018600"/>
<organism evidence="1 2">
    <name type="scientific">Bartonella choladocola</name>
    <dbReference type="NCBI Taxonomy" id="2750995"/>
    <lineage>
        <taxon>Bacteria</taxon>
        <taxon>Pseudomonadati</taxon>
        <taxon>Pseudomonadota</taxon>
        <taxon>Alphaproteobacteria</taxon>
        <taxon>Hyphomicrobiales</taxon>
        <taxon>Bartonellaceae</taxon>
        <taxon>Bartonella</taxon>
    </lineage>
</organism>
<dbReference type="Proteomes" id="UP000189632">
    <property type="component" value="Chromosome"/>
</dbReference>
<gene>
    <name evidence="1" type="ORF">BBC0122_018600</name>
</gene>
<sequence>MISIDVFDRLKEKHSLITAMNLTAKVFSAYGLTSLLYIYSGFPPYRAATPTSFIKSKTINMPRGFSEGLIDELHKGNGLCTVLAKSIVVMIEEPHKISNDFSSLCQTYGFDKLLFVTSKLDGTYQILVMTGHGLENADIQKIKSHSPLIDLYFYMFNHNLYGLNVKTIADILNDFEKKYLNDKSIGLITDDSSDIDLENAINGKLSTSTIEQSVALFADQT</sequence>
<dbReference type="AlphaFoldDB" id="A0A1U9MJ63"/>